<keyword evidence="2 5" id="KW-0238">DNA-binding</keyword>
<dbReference type="InterPro" id="IPR050959">
    <property type="entry name" value="MarA-like"/>
</dbReference>
<dbReference type="Proteomes" id="UP001237207">
    <property type="component" value="Unassembled WGS sequence"/>
</dbReference>
<accession>A0AAJ1WK19</accession>
<dbReference type="PANTHER" id="PTHR47504:SF6">
    <property type="entry name" value="ARAC-FAMILY TRANSCRIPTIONAL REGULATOR"/>
    <property type="match status" value="1"/>
</dbReference>
<dbReference type="SMART" id="SM00342">
    <property type="entry name" value="HTH_ARAC"/>
    <property type="match status" value="1"/>
</dbReference>
<evidence type="ECO:0000256" key="2">
    <source>
        <dbReference type="ARBA" id="ARBA00023125"/>
    </source>
</evidence>
<evidence type="ECO:0000259" key="4">
    <source>
        <dbReference type="PROSITE" id="PS01124"/>
    </source>
</evidence>
<sequence length="297" mass="34358">MTYHPALQKTIDYIEEHLDRHLSLEELASIAGFSKYHFHRLFQKEIGFTVAEFIRNRRMCYACSLLLHTDEKILDIAQSVQFESQESFTRSFKKVYKLPPGQFRKLFSKINNKKEEVPMGKQTLKGWFLSGSHPFHYEMGIDQQIFHEGRSSGFLTSVTVQSAEEFATMMQQFKADKYIGKRIKLTGFIKTKEVEGFCGMWMRVDNTLHDILQFDNMSDRPITGDTNWNHYSIVLDIPETSAVISFGVLLSGKGKVWVDQLSFQEVDESVPTTHQEFSGELLEEPVNLSFEDVEDIL</sequence>
<evidence type="ECO:0000256" key="3">
    <source>
        <dbReference type="ARBA" id="ARBA00023163"/>
    </source>
</evidence>
<protein>
    <submittedName>
        <fullName evidence="5">AraC-like DNA-binding protein</fullName>
    </submittedName>
</protein>
<dbReference type="InterPro" id="IPR009057">
    <property type="entry name" value="Homeodomain-like_sf"/>
</dbReference>
<dbReference type="EMBL" id="JAUSUC010000035">
    <property type="protein sequence ID" value="MDQ0216103.1"/>
    <property type="molecule type" value="Genomic_DNA"/>
</dbReference>
<dbReference type="GO" id="GO:0003700">
    <property type="term" value="F:DNA-binding transcription factor activity"/>
    <property type="evidence" value="ECO:0007669"/>
    <property type="project" value="InterPro"/>
</dbReference>
<dbReference type="Gene3D" id="2.60.120.260">
    <property type="entry name" value="Galactose-binding domain-like"/>
    <property type="match status" value="1"/>
</dbReference>
<dbReference type="AlphaFoldDB" id="A0AAJ1WK19"/>
<evidence type="ECO:0000256" key="1">
    <source>
        <dbReference type="ARBA" id="ARBA00023015"/>
    </source>
</evidence>
<dbReference type="PROSITE" id="PS01124">
    <property type="entry name" value="HTH_ARAC_FAMILY_2"/>
    <property type="match status" value="1"/>
</dbReference>
<organism evidence="5 6">
    <name type="scientific">Oikeobacillus pervagus</name>
    <dbReference type="NCBI Taxonomy" id="1325931"/>
    <lineage>
        <taxon>Bacteria</taxon>
        <taxon>Bacillati</taxon>
        <taxon>Bacillota</taxon>
        <taxon>Bacilli</taxon>
        <taxon>Bacillales</taxon>
        <taxon>Bacillaceae</taxon>
        <taxon>Oikeobacillus</taxon>
    </lineage>
</organism>
<feature type="domain" description="HTH araC/xylS-type" evidence="4">
    <location>
        <begin position="8"/>
        <end position="106"/>
    </location>
</feature>
<dbReference type="GO" id="GO:0043565">
    <property type="term" value="F:sequence-specific DNA binding"/>
    <property type="evidence" value="ECO:0007669"/>
    <property type="project" value="InterPro"/>
</dbReference>
<evidence type="ECO:0000313" key="6">
    <source>
        <dbReference type="Proteomes" id="UP001237207"/>
    </source>
</evidence>
<keyword evidence="6" id="KW-1185">Reference proteome</keyword>
<keyword evidence="1" id="KW-0805">Transcription regulation</keyword>
<gene>
    <name evidence="5" type="ORF">J2S13_002525</name>
</gene>
<dbReference type="Gene3D" id="1.10.10.60">
    <property type="entry name" value="Homeodomain-like"/>
    <property type="match status" value="2"/>
</dbReference>
<dbReference type="InterPro" id="IPR018060">
    <property type="entry name" value="HTH_AraC"/>
</dbReference>
<keyword evidence="3" id="KW-0804">Transcription</keyword>
<dbReference type="RefSeq" id="WP_307258096.1">
    <property type="nucleotide sequence ID" value="NZ_JAUSUC010000035.1"/>
</dbReference>
<evidence type="ECO:0000313" key="5">
    <source>
        <dbReference type="EMBL" id="MDQ0216103.1"/>
    </source>
</evidence>
<dbReference type="PROSITE" id="PS00041">
    <property type="entry name" value="HTH_ARAC_FAMILY_1"/>
    <property type="match status" value="1"/>
</dbReference>
<dbReference type="Pfam" id="PF12833">
    <property type="entry name" value="HTH_18"/>
    <property type="match status" value="1"/>
</dbReference>
<dbReference type="SUPFAM" id="SSF46689">
    <property type="entry name" value="Homeodomain-like"/>
    <property type="match status" value="2"/>
</dbReference>
<comment type="caution">
    <text evidence="5">The sequence shown here is derived from an EMBL/GenBank/DDBJ whole genome shotgun (WGS) entry which is preliminary data.</text>
</comment>
<proteinExistence type="predicted"/>
<dbReference type="InterPro" id="IPR018062">
    <property type="entry name" value="HTH_AraC-typ_CS"/>
</dbReference>
<name>A0AAJ1WK19_9BACI</name>
<reference evidence="5" key="1">
    <citation type="submission" date="2023-07" db="EMBL/GenBank/DDBJ databases">
        <title>Genomic Encyclopedia of Type Strains, Phase IV (KMG-IV): sequencing the most valuable type-strain genomes for metagenomic binning, comparative biology and taxonomic classification.</title>
        <authorList>
            <person name="Goeker M."/>
        </authorList>
    </citation>
    <scope>NUCLEOTIDE SEQUENCE</scope>
    <source>
        <strain evidence="5">DSM 23947</strain>
    </source>
</reference>
<dbReference type="PANTHER" id="PTHR47504">
    <property type="entry name" value="RIGHT ORIGIN-BINDING PROTEIN"/>
    <property type="match status" value="1"/>
</dbReference>